<dbReference type="AlphaFoldDB" id="A0A3P7IWX4"/>
<dbReference type="GO" id="GO:0045087">
    <property type="term" value="P:innate immune response"/>
    <property type="evidence" value="ECO:0007669"/>
    <property type="project" value="TreeGrafter"/>
</dbReference>
<dbReference type="OrthoDB" id="5784549at2759"/>
<dbReference type="SUPFAM" id="SSF53300">
    <property type="entry name" value="vWA-like"/>
    <property type="match status" value="1"/>
</dbReference>
<protein>
    <recommendedName>
        <fullName evidence="3">VWFA domain-containing protein</fullName>
    </recommendedName>
</protein>
<dbReference type="EMBL" id="UYYB01099330">
    <property type="protein sequence ID" value="VDM77491.1"/>
    <property type="molecule type" value="Genomic_DNA"/>
</dbReference>
<reference evidence="1 2" key="1">
    <citation type="submission" date="2018-11" db="EMBL/GenBank/DDBJ databases">
        <authorList>
            <consortium name="Pathogen Informatics"/>
        </authorList>
    </citation>
    <scope>NUCLEOTIDE SEQUENCE [LARGE SCALE GENOMIC DNA]</scope>
</reference>
<sequence>MASRRRVLLVRNPWRPVQPDIGLDNIRCRRCDPITSKIAPVFDGITFAHGGGQHSRLSLVTYASKAETKFDLDYFTSAKEVMKEIRNVQAAEGTANLTVKADFDRTKTLAFKIRESGATIIVVAFGLERDPALMNELRKIASPGLLFSGATNDLTDKIQHALCSANCYCKSKWRQYEIQYGDTVEKYGECLRIGTTNDLAGKIRHALCSANCYCKSKWRQYEIQYGDIVEKYGECLRIGAYFWDQPKGKQPLLLKDGSFTNWKQGFPVPSEDDSCVVSAETGMWMTVS</sequence>
<name>A0A3P7IWX4_STRVU</name>
<gene>
    <name evidence="1" type="ORF">SVUK_LOCUS12489</name>
</gene>
<dbReference type="Gene3D" id="3.40.50.410">
    <property type="entry name" value="von Willebrand factor, type A domain"/>
    <property type="match status" value="1"/>
</dbReference>
<evidence type="ECO:0000313" key="1">
    <source>
        <dbReference type="EMBL" id="VDM77491.1"/>
    </source>
</evidence>
<evidence type="ECO:0000313" key="2">
    <source>
        <dbReference type="Proteomes" id="UP000270094"/>
    </source>
</evidence>
<proteinExistence type="predicted"/>
<accession>A0A3P7IWX4</accession>
<dbReference type="PANTHER" id="PTHR31024:SF13">
    <property type="entry name" value="C-TYPE LECTIN DOMAIN-CONTAINING PROTEIN 160"/>
    <property type="match status" value="1"/>
</dbReference>
<organism evidence="1 2">
    <name type="scientific">Strongylus vulgaris</name>
    <name type="common">Blood worm</name>
    <dbReference type="NCBI Taxonomy" id="40348"/>
    <lineage>
        <taxon>Eukaryota</taxon>
        <taxon>Metazoa</taxon>
        <taxon>Ecdysozoa</taxon>
        <taxon>Nematoda</taxon>
        <taxon>Chromadorea</taxon>
        <taxon>Rhabditida</taxon>
        <taxon>Rhabditina</taxon>
        <taxon>Rhabditomorpha</taxon>
        <taxon>Strongyloidea</taxon>
        <taxon>Strongylidae</taxon>
        <taxon>Strongylus</taxon>
    </lineage>
</organism>
<dbReference type="InterPro" id="IPR036465">
    <property type="entry name" value="vWFA_dom_sf"/>
</dbReference>
<dbReference type="PANTHER" id="PTHR31024">
    <property type="entry name" value="C-TYPE LECTIN"/>
    <property type="match status" value="1"/>
</dbReference>
<evidence type="ECO:0008006" key="3">
    <source>
        <dbReference type="Google" id="ProtNLM"/>
    </source>
</evidence>
<dbReference type="Proteomes" id="UP000270094">
    <property type="component" value="Unassembled WGS sequence"/>
</dbReference>
<keyword evidence="2" id="KW-1185">Reference proteome</keyword>